<dbReference type="Gene3D" id="1.10.10.10">
    <property type="entry name" value="Winged helix-like DNA-binding domain superfamily/Winged helix DNA-binding domain"/>
    <property type="match status" value="1"/>
</dbReference>
<dbReference type="PANTHER" id="PTHR30419">
    <property type="entry name" value="HTH-TYPE TRANSCRIPTIONAL REGULATOR YBHD"/>
    <property type="match status" value="1"/>
</dbReference>
<name>A0A1X6YYM7_9RHOB</name>
<dbReference type="AlphaFoldDB" id="A0A1X6YYM7"/>
<dbReference type="Gene3D" id="3.40.190.290">
    <property type="match status" value="1"/>
</dbReference>
<dbReference type="PRINTS" id="PR00039">
    <property type="entry name" value="HTHLYSR"/>
</dbReference>
<dbReference type="SUPFAM" id="SSF46785">
    <property type="entry name" value="Winged helix' DNA-binding domain"/>
    <property type="match status" value="1"/>
</dbReference>
<evidence type="ECO:0000259" key="5">
    <source>
        <dbReference type="PROSITE" id="PS50931"/>
    </source>
</evidence>
<comment type="similarity">
    <text evidence="1">Belongs to the LysR transcriptional regulatory family.</text>
</comment>
<reference evidence="6 7" key="1">
    <citation type="submission" date="2017-03" db="EMBL/GenBank/DDBJ databases">
        <authorList>
            <person name="Afonso C.L."/>
            <person name="Miller P.J."/>
            <person name="Scott M.A."/>
            <person name="Spackman E."/>
            <person name="Goraichik I."/>
            <person name="Dimitrov K.M."/>
            <person name="Suarez D.L."/>
            <person name="Swayne D.E."/>
        </authorList>
    </citation>
    <scope>NUCLEOTIDE SEQUENCE [LARGE SCALE GENOMIC DNA]</scope>
    <source>
        <strain evidence="6 7">CECT 7751</strain>
    </source>
</reference>
<protein>
    <submittedName>
        <fullName evidence="6">HTH-type transcriptional regulator GltC</fullName>
    </submittedName>
</protein>
<evidence type="ECO:0000256" key="1">
    <source>
        <dbReference type="ARBA" id="ARBA00009437"/>
    </source>
</evidence>
<dbReference type="InterPro" id="IPR005119">
    <property type="entry name" value="LysR_subst-bd"/>
</dbReference>
<dbReference type="FunFam" id="1.10.10.10:FF:000001">
    <property type="entry name" value="LysR family transcriptional regulator"/>
    <property type="match status" value="1"/>
</dbReference>
<dbReference type="InterPro" id="IPR036390">
    <property type="entry name" value="WH_DNA-bd_sf"/>
</dbReference>
<accession>A0A1X6YYM7</accession>
<dbReference type="InterPro" id="IPR050950">
    <property type="entry name" value="HTH-type_LysR_regulators"/>
</dbReference>
<proteinExistence type="inferred from homology"/>
<dbReference type="Proteomes" id="UP000193963">
    <property type="component" value="Unassembled WGS sequence"/>
</dbReference>
<dbReference type="OrthoDB" id="3252676at2"/>
<dbReference type="GO" id="GO:0003677">
    <property type="term" value="F:DNA binding"/>
    <property type="evidence" value="ECO:0007669"/>
    <property type="project" value="UniProtKB-KW"/>
</dbReference>
<dbReference type="PANTHER" id="PTHR30419:SF8">
    <property type="entry name" value="NITROGEN ASSIMILATION TRANSCRIPTIONAL ACTIVATOR-RELATED"/>
    <property type="match status" value="1"/>
</dbReference>
<feature type="domain" description="HTH lysR-type" evidence="5">
    <location>
        <begin position="3"/>
        <end position="60"/>
    </location>
</feature>
<keyword evidence="4" id="KW-0804">Transcription</keyword>
<dbReference type="InterPro" id="IPR000847">
    <property type="entry name" value="LysR_HTH_N"/>
</dbReference>
<dbReference type="RefSeq" id="WP_159457052.1">
    <property type="nucleotide sequence ID" value="NZ_FWFN01000003.1"/>
</dbReference>
<keyword evidence="7" id="KW-1185">Reference proteome</keyword>
<dbReference type="SUPFAM" id="SSF53850">
    <property type="entry name" value="Periplasmic binding protein-like II"/>
    <property type="match status" value="1"/>
</dbReference>
<keyword evidence="2" id="KW-0805">Transcription regulation</keyword>
<organism evidence="6 7">
    <name type="scientific">Pseudooceanicola marinus</name>
    <dbReference type="NCBI Taxonomy" id="396013"/>
    <lineage>
        <taxon>Bacteria</taxon>
        <taxon>Pseudomonadati</taxon>
        <taxon>Pseudomonadota</taxon>
        <taxon>Alphaproteobacteria</taxon>
        <taxon>Rhodobacterales</taxon>
        <taxon>Paracoccaceae</taxon>
        <taxon>Pseudooceanicola</taxon>
    </lineage>
</organism>
<dbReference type="EMBL" id="FWFN01000003">
    <property type="protein sequence ID" value="SLN35628.1"/>
    <property type="molecule type" value="Genomic_DNA"/>
</dbReference>
<dbReference type="GO" id="GO:0005829">
    <property type="term" value="C:cytosol"/>
    <property type="evidence" value="ECO:0007669"/>
    <property type="project" value="TreeGrafter"/>
</dbReference>
<gene>
    <name evidence="6" type="primary">gltC_1</name>
    <name evidence="6" type="ORF">PSM7751_01497</name>
</gene>
<sequence length="301" mass="32479">MSLSLRQLRAFLAVAEAESFTAAAEQLNLTQSAVSMLVRQLEADLKIPLFTRSGRGAELTEFGASIRPTASRVLSDVGNIADAAADLRSLQRGHLRLAIPQVLGCCWLPEVLGAFREAFPDVEVSVYEAAGDGVTELVEQGDVEIGIGPERPLGGGVVGDVLWHVPMQLVVPAGTDLPSDRAPSARDLRRMLWINYSDEFSGMINRTLLGAPDTPRPQDMRVLGLMSAMAMIGRGTYVTVAPAYAGLFAGVFGVRFLPLEGPASLRRFLYYVRARHDLSPAAEMFLDMARRAGPQGAQREG</sequence>
<evidence type="ECO:0000256" key="4">
    <source>
        <dbReference type="ARBA" id="ARBA00023163"/>
    </source>
</evidence>
<dbReference type="Pfam" id="PF00126">
    <property type="entry name" value="HTH_1"/>
    <property type="match status" value="1"/>
</dbReference>
<evidence type="ECO:0000313" key="6">
    <source>
        <dbReference type="EMBL" id="SLN35628.1"/>
    </source>
</evidence>
<keyword evidence="3" id="KW-0238">DNA-binding</keyword>
<evidence type="ECO:0000256" key="3">
    <source>
        <dbReference type="ARBA" id="ARBA00023125"/>
    </source>
</evidence>
<dbReference type="PROSITE" id="PS50931">
    <property type="entry name" value="HTH_LYSR"/>
    <property type="match status" value="1"/>
</dbReference>
<evidence type="ECO:0000256" key="2">
    <source>
        <dbReference type="ARBA" id="ARBA00023015"/>
    </source>
</evidence>
<dbReference type="Pfam" id="PF03466">
    <property type="entry name" value="LysR_substrate"/>
    <property type="match status" value="1"/>
</dbReference>
<dbReference type="InterPro" id="IPR036388">
    <property type="entry name" value="WH-like_DNA-bd_sf"/>
</dbReference>
<dbReference type="GO" id="GO:0003700">
    <property type="term" value="F:DNA-binding transcription factor activity"/>
    <property type="evidence" value="ECO:0007669"/>
    <property type="project" value="InterPro"/>
</dbReference>
<evidence type="ECO:0000313" key="7">
    <source>
        <dbReference type="Proteomes" id="UP000193963"/>
    </source>
</evidence>